<evidence type="ECO:0000313" key="13">
    <source>
        <dbReference type="EMBL" id="MBK9796254.1"/>
    </source>
</evidence>
<feature type="active site" description="Nucleophile" evidence="8">
    <location>
        <position position="167"/>
    </location>
</feature>
<feature type="chain" id="PRO_5039150751" description="Multifunctional fusion protein" evidence="11">
    <location>
        <begin position="23"/>
        <end position="360"/>
    </location>
</feature>
<comment type="similarity">
    <text evidence="1 9">Belongs to the MsrA Met sulfoxide reductase family.</text>
</comment>
<dbReference type="AlphaFoldDB" id="A0A9D7SER9"/>
<dbReference type="SUPFAM" id="SSF51316">
    <property type="entry name" value="Mss4-like"/>
    <property type="match status" value="1"/>
</dbReference>
<name>A0A9D7SER9_9BACT</name>
<dbReference type="PROSITE" id="PS51790">
    <property type="entry name" value="MSRB"/>
    <property type="match status" value="1"/>
</dbReference>
<sequence>MRSMSMSTRAILAAIACTAALAAFGVAISTRQGPAHSAVPPHKEDKVTDPKKPSPAELKQKLTPLQFHVTQEAGTEPPFRNEYWNEHREGVYVDIVSGKPLFTSKDKFDSGCGWPSFTKPIAGEDVVERKDSTLGMVRTEVRSKDADSHLGHVFDDGPRDKGGLRYCINSASLRFVPVEELEKEGLGAFLPLFGKAAPAPKEAKEEVATLAGGCFWGMEDLIRKQPGVIKTEVGYTGGSVANATYQNHAGHAEAVQIRFDPSKTSYEALLRFFFRMHDPTTLNRQGNDMGTSYRSAIFFHSEAQRQTAQRVKADVDASRKWSRPIVTEITVAGPWWRAEDYHQDYLVKNPGGYTCHYVRD</sequence>
<keyword evidence="2 8" id="KW-0560">Oxidoreductase</keyword>
<comment type="caution">
    <text evidence="13">The sequence shown here is derived from an EMBL/GenBank/DDBJ whole genome shotgun (WGS) entry which is preliminary data.</text>
</comment>
<dbReference type="InterPro" id="IPR002579">
    <property type="entry name" value="Met_Sox_Rdtase_MsrB_dom"/>
</dbReference>
<evidence type="ECO:0000256" key="8">
    <source>
        <dbReference type="HAMAP-Rule" id="MF_01400"/>
    </source>
</evidence>
<dbReference type="EC" id="1.8.4.11" evidence="9"/>
<evidence type="ECO:0000256" key="4">
    <source>
        <dbReference type="ARBA" id="ARBA00024679"/>
    </source>
</evidence>
<protein>
    <recommendedName>
        <fullName evidence="8 9">Multifunctional fusion protein</fullName>
    </recommendedName>
    <domain>
        <recommendedName>
            <fullName evidence="9">Peptide methionine sulfoxide reductase MsrA</fullName>
            <shortName evidence="9">Protein-methionine-S-oxide reductase</shortName>
            <ecNumber evidence="9">1.8.4.11</ecNumber>
        </recommendedName>
        <alternativeName>
            <fullName evidence="9">Peptide-methionine (S)-S-oxide reductase</fullName>
            <shortName evidence="9">Peptide Met(O) reductase</shortName>
        </alternativeName>
    </domain>
    <domain>
        <recommendedName>
            <fullName evidence="8">Peptide methionine sulfoxide reductase MsrB</fullName>
            <ecNumber evidence="8">1.8.4.12</ecNumber>
        </recommendedName>
        <alternativeName>
            <fullName evidence="8">Peptide-methionine (R)-S-oxide reductase</fullName>
        </alternativeName>
    </domain>
</protein>
<reference evidence="13" key="1">
    <citation type="submission" date="2020-10" db="EMBL/GenBank/DDBJ databases">
        <title>Connecting structure to function with the recovery of over 1000 high-quality activated sludge metagenome-assembled genomes encoding full-length rRNA genes using long-read sequencing.</title>
        <authorList>
            <person name="Singleton C.M."/>
            <person name="Petriglieri F."/>
            <person name="Kristensen J.M."/>
            <person name="Kirkegaard R.H."/>
            <person name="Michaelsen T.Y."/>
            <person name="Andersen M.H."/>
            <person name="Karst S.M."/>
            <person name="Dueholm M.S."/>
            <person name="Nielsen P.H."/>
            <person name="Albertsen M."/>
        </authorList>
    </citation>
    <scope>NUCLEOTIDE SEQUENCE</scope>
    <source>
        <strain evidence="13">Skiv_18-Q3-R9-52_MAXAC.067</strain>
    </source>
</reference>
<dbReference type="InterPro" id="IPR036509">
    <property type="entry name" value="Met_Sox_Rdtase_MsrA_sf"/>
</dbReference>
<dbReference type="FunFam" id="3.30.1060.10:FF:000005">
    <property type="entry name" value="Peptide methionine sulfoxide reductase MsrA"/>
    <property type="match status" value="1"/>
</dbReference>
<dbReference type="PANTHER" id="PTHR43774:SF1">
    <property type="entry name" value="PEPTIDE METHIONINE SULFOXIDE REDUCTASE MSRA 2"/>
    <property type="match status" value="1"/>
</dbReference>
<evidence type="ECO:0000256" key="10">
    <source>
        <dbReference type="SAM" id="MobiDB-lite"/>
    </source>
</evidence>
<dbReference type="EC" id="1.8.4.12" evidence="8"/>
<evidence type="ECO:0000256" key="7">
    <source>
        <dbReference type="ARBA" id="ARBA00048782"/>
    </source>
</evidence>
<dbReference type="NCBIfam" id="NF004042">
    <property type="entry name" value="PRK05550.1"/>
    <property type="match status" value="1"/>
</dbReference>
<dbReference type="NCBIfam" id="TIGR00357">
    <property type="entry name" value="peptide-methionine (R)-S-oxide reductase MsrB"/>
    <property type="match status" value="1"/>
</dbReference>
<gene>
    <name evidence="8" type="primary">msrB</name>
    <name evidence="9" type="synonym">msrA</name>
    <name evidence="13" type="ORF">IPP58_07120</name>
</gene>
<evidence type="ECO:0000256" key="6">
    <source>
        <dbReference type="ARBA" id="ARBA00048488"/>
    </source>
</evidence>
<dbReference type="InterPro" id="IPR011057">
    <property type="entry name" value="Mss4-like_sf"/>
</dbReference>
<evidence type="ECO:0000256" key="2">
    <source>
        <dbReference type="ARBA" id="ARBA00023002"/>
    </source>
</evidence>
<dbReference type="Gene3D" id="3.30.1060.10">
    <property type="entry name" value="Peptide methionine sulphoxide reductase MsrA"/>
    <property type="match status" value="1"/>
</dbReference>
<keyword evidence="11" id="KW-0732">Signal</keyword>
<comment type="catalytic activity">
    <reaction evidence="5 9">
        <text>L-methionyl-[protein] + [thioredoxin]-disulfide + H2O = L-methionyl-(S)-S-oxide-[protein] + [thioredoxin]-dithiol</text>
        <dbReference type="Rhea" id="RHEA:14217"/>
        <dbReference type="Rhea" id="RHEA-COMP:10698"/>
        <dbReference type="Rhea" id="RHEA-COMP:10700"/>
        <dbReference type="Rhea" id="RHEA-COMP:12313"/>
        <dbReference type="Rhea" id="RHEA-COMP:12315"/>
        <dbReference type="ChEBI" id="CHEBI:15377"/>
        <dbReference type="ChEBI" id="CHEBI:16044"/>
        <dbReference type="ChEBI" id="CHEBI:29950"/>
        <dbReference type="ChEBI" id="CHEBI:44120"/>
        <dbReference type="ChEBI" id="CHEBI:50058"/>
        <dbReference type="EC" id="1.8.4.11"/>
    </reaction>
</comment>
<comment type="catalytic activity">
    <reaction evidence="6 8">
        <text>L-methionyl-[protein] + [thioredoxin]-disulfide + H2O = L-methionyl-(R)-S-oxide-[protein] + [thioredoxin]-dithiol</text>
        <dbReference type="Rhea" id="RHEA:24164"/>
        <dbReference type="Rhea" id="RHEA-COMP:10698"/>
        <dbReference type="Rhea" id="RHEA-COMP:10700"/>
        <dbReference type="Rhea" id="RHEA-COMP:12313"/>
        <dbReference type="Rhea" id="RHEA-COMP:12314"/>
        <dbReference type="ChEBI" id="CHEBI:15377"/>
        <dbReference type="ChEBI" id="CHEBI:16044"/>
        <dbReference type="ChEBI" id="CHEBI:29950"/>
        <dbReference type="ChEBI" id="CHEBI:45764"/>
        <dbReference type="ChEBI" id="CHEBI:50058"/>
        <dbReference type="EC" id="1.8.4.12"/>
    </reaction>
</comment>
<dbReference type="HAMAP" id="MF_01400">
    <property type="entry name" value="MsrB"/>
    <property type="match status" value="1"/>
</dbReference>
<dbReference type="Proteomes" id="UP000886657">
    <property type="component" value="Unassembled WGS sequence"/>
</dbReference>
<feature type="active site" evidence="9">
    <location>
        <position position="214"/>
    </location>
</feature>
<dbReference type="InterPro" id="IPR002569">
    <property type="entry name" value="Met_Sox_Rdtase_MsrA_dom"/>
</dbReference>
<evidence type="ECO:0000259" key="12">
    <source>
        <dbReference type="PROSITE" id="PS51790"/>
    </source>
</evidence>
<dbReference type="FunFam" id="2.170.150.20:FF:000003">
    <property type="entry name" value="Peptide methionine sulfoxide reductase MsrB"/>
    <property type="match status" value="1"/>
</dbReference>
<proteinExistence type="inferred from homology"/>
<dbReference type="Pfam" id="PF01625">
    <property type="entry name" value="PMSR"/>
    <property type="match status" value="1"/>
</dbReference>
<evidence type="ECO:0000313" key="14">
    <source>
        <dbReference type="Proteomes" id="UP000886657"/>
    </source>
</evidence>
<dbReference type="GO" id="GO:0008113">
    <property type="term" value="F:peptide-methionine (S)-S-oxide reductase activity"/>
    <property type="evidence" value="ECO:0007669"/>
    <property type="project" value="UniProtKB-UniRule"/>
</dbReference>
<organism evidence="13 14">
    <name type="scientific">Candidatus Geothrix skivensis</name>
    <dbReference type="NCBI Taxonomy" id="2954439"/>
    <lineage>
        <taxon>Bacteria</taxon>
        <taxon>Pseudomonadati</taxon>
        <taxon>Acidobacteriota</taxon>
        <taxon>Holophagae</taxon>
        <taxon>Holophagales</taxon>
        <taxon>Holophagaceae</taxon>
        <taxon>Geothrix</taxon>
    </lineage>
</organism>
<dbReference type="SUPFAM" id="SSF55068">
    <property type="entry name" value="Peptide methionine sulfoxide reductase"/>
    <property type="match status" value="1"/>
</dbReference>
<feature type="domain" description="MsrB" evidence="12">
    <location>
        <begin position="55"/>
        <end position="178"/>
    </location>
</feature>
<feature type="region of interest" description="Disordered" evidence="10">
    <location>
        <begin position="33"/>
        <end position="57"/>
    </location>
</feature>
<evidence type="ECO:0000256" key="3">
    <source>
        <dbReference type="ARBA" id="ARBA00023268"/>
    </source>
</evidence>
<evidence type="ECO:0000256" key="11">
    <source>
        <dbReference type="SAM" id="SignalP"/>
    </source>
</evidence>
<dbReference type="PANTHER" id="PTHR43774">
    <property type="entry name" value="PEPTIDE METHIONINE SULFOXIDE REDUCTASE"/>
    <property type="match status" value="1"/>
</dbReference>
<accession>A0A9D7SER9</accession>
<comment type="similarity">
    <text evidence="8">Belongs to the MsrB Met sulfoxide reductase family.</text>
</comment>
<dbReference type="GO" id="GO:0033743">
    <property type="term" value="F:peptide-methionine (R)-S-oxide reductase activity"/>
    <property type="evidence" value="ECO:0007669"/>
    <property type="project" value="UniProtKB-UniRule"/>
</dbReference>
<dbReference type="Gene3D" id="2.170.150.20">
    <property type="entry name" value="Peptide methionine sulfoxide reductase"/>
    <property type="match status" value="1"/>
</dbReference>
<keyword evidence="3" id="KW-0511">Multifunctional enzyme</keyword>
<comment type="caution">
    <text evidence="8">Lacks conserved residue(s) required for the propagation of feature annotation.</text>
</comment>
<evidence type="ECO:0000256" key="5">
    <source>
        <dbReference type="ARBA" id="ARBA00047806"/>
    </source>
</evidence>
<evidence type="ECO:0000256" key="9">
    <source>
        <dbReference type="HAMAP-Rule" id="MF_01401"/>
    </source>
</evidence>
<feature type="compositionally biased region" description="Basic and acidic residues" evidence="10">
    <location>
        <begin position="41"/>
        <end position="57"/>
    </location>
</feature>
<comment type="function">
    <text evidence="4 9">Has an important function as a repair enzyme for proteins that have been inactivated by oxidation. Catalyzes the reversible oxidation-reduction of methionine sulfoxide in proteins to methionine.</text>
</comment>
<evidence type="ECO:0000256" key="1">
    <source>
        <dbReference type="ARBA" id="ARBA00005591"/>
    </source>
</evidence>
<comment type="catalytic activity">
    <reaction evidence="7 9">
        <text>[thioredoxin]-disulfide + L-methionine + H2O = L-methionine (S)-S-oxide + [thioredoxin]-dithiol</text>
        <dbReference type="Rhea" id="RHEA:19993"/>
        <dbReference type="Rhea" id="RHEA-COMP:10698"/>
        <dbReference type="Rhea" id="RHEA-COMP:10700"/>
        <dbReference type="ChEBI" id="CHEBI:15377"/>
        <dbReference type="ChEBI" id="CHEBI:29950"/>
        <dbReference type="ChEBI" id="CHEBI:50058"/>
        <dbReference type="ChEBI" id="CHEBI:57844"/>
        <dbReference type="ChEBI" id="CHEBI:58772"/>
        <dbReference type="EC" id="1.8.4.11"/>
    </reaction>
</comment>
<dbReference type="Pfam" id="PF01641">
    <property type="entry name" value="SelR"/>
    <property type="match status" value="1"/>
</dbReference>
<feature type="signal peptide" evidence="11">
    <location>
        <begin position="1"/>
        <end position="22"/>
    </location>
</feature>
<dbReference type="EMBL" id="JADKIO010000005">
    <property type="protein sequence ID" value="MBK9796254.1"/>
    <property type="molecule type" value="Genomic_DNA"/>
</dbReference>
<dbReference type="HAMAP" id="MF_01401">
    <property type="entry name" value="MsrA"/>
    <property type="match status" value="1"/>
</dbReference>
<dbReference type="NCBIfam" id="TIGR00401">
    <property type="entry name" value="msrA"/>
    <property type="match status" value="1"/>
</dbReference>